<gene>
    <name evidence="2" type="ORF">Y1Q_0003273</name>
</gene>
<comment type="caution">
    <text evidence="2">The sequence shown here is derived from an EMBL/GenBank/DDBJ whole genome shotgun (WGS) entry which is preliminary data.</text>
</comment>
<feature type="compositionally biased region" description="Basic and acidic residues" evidence="1">
    <location>
        <begin position="68"/>
        <end position="83"/>
    </location>
</feature>
<evidence type="ECO:0000313" key="3">
    <source>
        <dbReference type="Proteomes" id="UP000050525"/>
    </source>
</evidence>
<dbReference type="Proteomes" id="UP000050525">
    <property type="component" value="Unassembled WGS sequence"/>
</dbReference>
<accession>A0A151ME66</accession>
<dbReference type="AlphaFoldDB" id="A0A151ME66"/>
<organism evidence="2 3">
    <name type="scientific">Alligator mississippiensis</name>
    <name type="common">American alligator</name>
    <dbReference type="NCBI Taxonomy" id="8496"/>
    <lineage>
        <taxon>Eukaryota</taxon>
        <taxon>Metazoa</taxon>
        <taxon>Chordata</taxon>
        <taxon>Craniata</taxon>
        <taxon>Vertebrata</taxon>
        <taxon>Euteleostomi</taxon>
        <taxon>Archelosauria</taxon>
        <taxon>Archosauria</taxon>
        <taxon>Crocodylia</taxon>
        <taxon>Alligatoridae</taxon>
        <taxon>Alligatorinae</taxon>
        <taxon>Alligator</taxon>
    </lineage>
</organism>
<sequence length="385" mass="41915">MAPGPRLRPAESSGKVEGQQNGEPAPAPGPVEPAVPSDATASGTAGSHPSDQIVQKIEEVLSGALETEPQRKSDVDVDADTAKKHTKASELALGSGAVAKMKTLGAVAEFVALAEVKDSKETVKSEVTAESKDREKSNKRTLISETSKVKSLQTVMESKASAEVKLLEASRFEVMSELKDFESVVEQVAIAEATSSEPSLQFQAVAELKASETAMEVQAMAEGKNLTSLLSNVMTEAKELEITPQTEAVVEDKNFETAPKSVAAITDMRYLELRTEFETMPEVKELETVKGSEAVLESETITRMKVPKLLPITMAKSQDPNLLKKWEAQNLHWRLKRDALSFLKSRSQNLNLLKKQGAQDLQWSMKTEALNTLKVKSQDPNLLKK</sequence>
<feature type="compositionally biased region" description="Polar residues" evidence="1">
    <location>
        <begin position="39"/>
        <end position="53"/>
    </location>
</feature>
<name>A0A151ME66_ALLMI</name>
<evidence type="ECO:0000313" key="2">
    <source>
        <dbReference type="EMBL" id="KYO22789.1"/>
    </source>
</evidence>
<evidence type="ECO:0000256" key="1">
    <source>
        <dbReference type="SAM" id="MobiDB-lite"/>
    </source>
</evidence>
<feature type="compositionally biased region" description="Basic and acidic residues" evidence="1">
    <location>
        <begin position="121"/>
        <end position="138"/>
    </location>
</feature>
<proteinExistence type="predicted"/>
<feature type="region of interest" description="Disordered" evidence="1">
    <location>
        <begin position="1"/>
        <end position="87"/>
    </location>
</feature>
<dbReference type="EMBL" id="AKHW03006231">
    <property type="protein sequence ID" value="KYO22789.1"/>
    <property type="molecule type" value="Genomic_DNA"/>
</dbReference>
<keyword evidence="3" id="KW-1185">Reference proteome</keyword>
<reference evidence="2 3" key="1">
    <citation type="journal article" date="2012" name="Genome Biol.">
        <title>Sequencing three crocodilian genomes to illuminate the evolution of archosaurs and amniotes.</title>
        <authorList>
            <person name="St John J.A."/>
            <person name="Braun E.L."/>
            <person name="Isberg S.R."/>
            <person name="Miles L.G."/>
            <person name="Chong A.Y."/>
            <person name="Gongora J."/>
            <person name="Dalzell P."/>
            <person name="Moran C."/>
            <person name="Bed'hom B."/>
            <person name="Abzhanov A."/>
            <person name="Burgess S.C."/>
            <person name="Cooksey A.M."/>
            <person name="Castoe T.A."/>
            <person name="Crawford N.G."/>
            <person name="Densmore L.D."/>
            <person name="Drew J.C."/>
            <person name="Edwards S.V."/>
            <person name="Faircloth B.C."/>
            <person name="Fujita M.K."/>
            <person name="Greenwold M.J."/>
            <person name="Hoffmann F.G."/>
            <person name="Howard J.M."/>
            <person name="Iguchi T."/>
            <person name="Janes D.E."/>
            <person name="Khan S.Y."/>
            <person name="Kohno S."/>
            <person name="de Koning A.J."/>
            <person name="Lance S.L."/>
            <person name="McCarthy F.M."/>
            <person name="McCormack J.E."/>
            <person name="Merchant M.E."/>
            <person name="Peterson D.G."/>
            <person name="Pollock D.D."/>
            <person name="Pourmand N."/>
            <person name="Raney B.J."/>
            <person name="Roessler K.A."/>
            <person name="Sanford J.R."/>
            <person name="Sawyer R.H."/>
            <person name="Schmidt C.J."/>
            <person name="Triplett E.W."/>
            <person name="Tuberville T.D."/>
            <person name="Venegas-Anaya M."/>
            <person name="Howard J.T."/>
            <person name="Jarvis E.D."/>
            <person name="Guillette L.J.Jr."/>
            <person name="Glenn T.C."/>
            <person name="Green R.E."/>
            <person name="Ray D.A."/>
        </authorList>
    </citation>
    <scope>NUCLEOTIDE SEQUENCE [LARGE SCALE GENOMIC DNA]</scope>
    <source>
        <strain evidence="2">KSC_2009_1</strain>
    </source>
</reference>
<feature type="region of interest" description="Disordered" evidence="1">
    <location>
        <begin position="121"/>
        <end position="141"/>
    </location>
</feature>
<dbReference type="STRING" id="8496.A0A151ME66"/>
<protein>
    <submittedName>
        <fullName evidence="2">Uncharacterized protein</fullName>
    </submittedName>
</protein>